<accession>A0A0F9PVZ9</accession>
<evidence type="ECO:0000313" key="1">
    <source>
        <dbReference type="EMBL" id="KKN35785.1"/>
    </source>
</evidence>
<dbReference type="Pfam" id="PF13181">
    <property type="entry name" value="TPR_8"/>
    <property type="match status" value="2"/>
</dbReference>
<gene>
    <name evidence="1" type="ORF">LCGC14_0780200</name>
</gene>
<dbReference type="InterPro" id="IPR019734">
    <property type="entry name" value="TPR_rpt"/>
</dbReference>
<dbReference type="PROSITE" id="PS50005">
    <property type="entry name" value="TPR"/>
    <property type="match status" value="2"/>
</dbReference>
<organism evidence="1">
    <name type="scientific">marine sediment metagenome</name>
    <dbReference type="NCBI Taxonomy" id="412755"/>
    <lineage>
        <taxon>unclassified sequences</taxon>
        <taxon>metagenomes</taxon>
        <taxon>ecological metagenomes</taxon>
    </lineage>
</organism>
<reference evidence="1" key="1">
    <citation type="journal article" date="2015" name="Nature">
        <title>Complex archaea that bridge the gap between prokaryotes and eukaryotes.</title>
        <authorList>
            <person name="Spang A."/>
            <person name="Saw J.H."/>
            <person name="Jorgensen S.L."/>
            <person name="Zaremba-Niedzwiedzka K."/>
            <person name="Martijn J."/>
            <person name="Lind A.E."/>
            <person name="van Eijk R."/>
            <person name="Schleper C."/>
            <person name="Guy L."/>
            <person name="Ettema T.J."/>
        </authorList>
    </citation>
    <scope>NUCLEOTIDE SEQUENCE</scope>
</reference>
<protein>
    <recommendedName>
        <fullName evidence="2">Tetratricopeptide repeat protein</fullName>
    </recommendedName>
</protein>
<dbReference type="SMART" id="SM00028">
    <property type="entry name" value="TPR"/>
    <property type="match status" value="3"/>
</dbReference>
<sequence>MNSAFLQILEGGIIVNRWKEIETKINSIEDMSQFNSYIFKTITQALITVFPNSIIEETAFNNSRLFFDFFIDLREMRLFVDIKHSKDLIIEFWEKQLPIILSQLSNVKEKERKKTKFLLIYIESNEPLESFGIEINSPNLLIISLKHLIEIQNQIQLHSDKLFVFEVLINYLSGFITENFVEAYIKFLMIYENFDPSKFYYSLKEFLKNINATLLIIRNQEILDNYDISIQFPSEKIKIINALLEREPLKLLEISKTVNISEELTSLILFYFINENIFKPNREANFSFKIGIAPFKRILQYIFYLEDKTFLINLYKSVYLQRSLSSLVEYTKDRFFLREEDNSEEIKKLIELFPSVLFYCIFEEKRLGFFKNASKDKNFNTYNAFKDDIFSKIIEDLFKNKDLMKDIFVYNKISDYKFLGNMILLKEAKQFLDFKTEKTISIVKLKEDVSLEAGMPIFLPDSNQLVNLVAKAIQLKDYLFAIKKCDEFLAEPSLENLKPQFLINKGTAFTYLQKYSKAIEMYEEALEFNVQLPIIYTNLFRAWYNKYKIAIDNQKDYPIIPIVLLRYLNNARVNLDKFKTLKLNAKDKEKFSKFKNEENQFNVDLNSFYEYCLKGLNINDIPIFLALVALIEDEYLTLIYKANSDSIKSLTEKEPNEISSDNWNYLAIFFKDINRNDLALIAINKGLKKINEMKDSFALSDTKGEILYNLGNYEEAFNFFNLILEVNEDDLRVSYFYAETCWKAAKTAKELGKLEIFEELRTKSLKLIETHCKDEKVKKKILEEFSQ</sequence>
<dbReference type="SUPFAM" id="SSF48452">
    <property type="entry name" value="TPR-like"/>
    <property type="match status" value="1"/>
</dbReference>
<proteinExistence type="predicted"/>
<dbReference type="Gene3D" id="1.25.40.10">
    <property type="entry name" value="Tetratricopeptide repeat domain"/>
    <property type="match status" value="2"/>
</dbReference>
<dbReference type="InterPro" id="IPR011990">
    <property type="entry name" value="TPR-like_helical_dom_sf"/>
</dbReference>
<dbReference type="EMBL" id="LAZR01002012">
    <property type="protein sequence ID" value="KKN35785.1"/>
    <property type="molecule type" value="Genomic_DNA"/>
</dbReference>
<name>A0A0F9PVZ9_9ZZZZ</name>
<evidence type="ECO:0008006" key="2">
    <source>
        <dbReference type="Google" id="ProtNLM"/>
    </source>
</evidence>
<comment type="caution">
    <text evidence="1">The sequence shown here is derived from an EMBL/GenBank/DDBJ whole genome shotgun (WGS) entry which is preliminary data.</text>
</comment>
<dbReference type="AlphaFoldDB" id="A0A0F9PVZ9"/>